<dbReference type="Pfam" id="PF02518">
    <property type="entry name" value="HATPase_c"/>
    <property type="match status" value="1"/>
</dbReference>
<dbReference type="InterPro" id="IPR004358">
    <property type="entry name" value="Sig_transdc_His_kin-like_C"/>
</dbReference>
<evidence type="ECO:0000256" key="3">
    <source>
        <dbReference type="ARBA" id="ARBA00022553"/>
    </source>
</evidence>
<reference evidence="8 9" key="1">
    <citation type="submission" date="2019-04" db="EMBL/GenBank/DDBJ databases">
        <title>Pedobacter sp. AR-2-6 sp. nov., isolated from Arctic soil.</title>
        <authorList>
            <person name="Dahal R.H."/>
            <person name="Kim D.-U."/>
        </authorList>
    </citation>
    <scope>NUCLEOTIDE SEQUENCE [LARGE SCALE GENOMIC DNA]</scope>
    <source>
        <strain evidence="8 9">AR-2-6</strain>
    </source>
</reference>
<dbReference type="SUPFAM" id="SSF55874">
    <property type="entry name" value="ATPase domain of HSP90 chaperone/DNA topoisomerase II/histidine kinase"/>
    <property type="match status" value="1"/>
</dbReference>
<comment type="catalytic activity">
    <reaction evidence="1">
        <text>ATP + protein L-histidine = ADP + protein N-phospho-L-histidine.</text>
        <dbReference type="EC" id="2.7.13.3"/>
    </reaction>
</comment>
<dbReference type="InterPro" id="IPR035965">
    <property type="entry name" value="PAS-like_dom_sf"/>
</dbReference>
<keyword evidence="6" id="KW-0902">Two-component regulatory system</keyword>
<dbReference type="EMBL" id="SWBO01000002">
    <property type="protein sequence ID" value="TKC02632.1"/>
    <property type="molecule type" value="Genomic_DNA"/>
</dbReference>
<evidence type="ECO:0000256" key="6">
    <source>
        <dbReference type="ARBA" id="ARBA00023012"/>
    </source>
</evidence>
<evidence type="ECO:0000256" key="1">
    <source>
        <dbReference type="ARBA" id="ARBA00000085"/>
    </source>
</evidence>
<dbReference type="Proteomes" id="UP000310477">
    <property type="component" value="Unassembled WGS sequence"/>
</dbReference>
<dbReference type="SMART" id="SM00388">
    <property type="entry name" value="HisKA"/>
    <property type="match status" value="1"/>
</dbReference>
<comment type="caution">
    <text evidence="8">The sequence shown here is derived from an EMBL/GenBank/DDBJ whole genome shotgun (WGS) entry which is preliminary data.</text>
</comment>
<dbReference type="FunFam" id="3.30.565.10:FF:000006">
    <property type="entry name" value="Sensor histidine kinase WalK"/>
    <property type="match status" value="1"/>
</dbReference>
<dbReference type="PANTHER" id="PTHR45453">
    <property type="entry name" value="PHOSPHATE REGULON SENSOR PROTEIN PHOR"/>
    <property type="match status" value="1"/>
</dbReference>
<dbReference type="InterPro" id="IPR050351">
    <property type="entry name" value="BphY/WalK/GraS-like"/>
</dbReference>
<evidence type="ECO:0000256" key="5">
    <source>
        <dbReference type="ARBA" id="ARBA00022777"/>
    </source>
</evidence>
<evidence type="ECO:0000256" key="4">
    <source>
        <dbReference type="ARBA" id="ARBA00022679"/>
    </source>
</evidence>
<dbReference type="PRINTS" id="PR00344">
    <property type="entry name" value="BCTRLSENSOR"/>
</dbReference>
<dbReference type="AlphaFoldDB" id="A0A4U1C8E9"/>
<dbReference type="InterPro" id="IPR013656">
    <property type="entry name" value="PAS_4"/>
</dbReference>
<dbReference type="InterPro" id="IPR036097">
    <property type="entry name" value="HisK_dim/P_sf"/>
</dbReference>
<dbReference type="Gene3D" id="1.10.287.130">
    <property type="match status" value="1"/>
</dbReference>
<keyword evidence="4" id="KW-0808">Transferase</keyword>
<dbReference type="SUPFAM" id="SSF47384">
    <property type="entry name" value="Homodimeric domain of signal transducing histidine kinase"/>
    <property type="match status" value="1"/>
</dbReference>
<gene>
    <name evidence="8" type="ORF">FA045_04985</name>
</gene>
<dbReference type="PROSITE" id="PS50109">
    <property type="entry name" value="HIS_KIN"/>
    <property type="match status" value="1"/>
</dbReference>
<dbReference type="CDD" id="cd00082">
    <property type="entry name" value="HisKA"/>
    <property type="match status" value="1"/>
</dbReference>
<dbReference type="Pfam" id="PF00512">
    <property type="entry name" value="HisKA"/>
    <property type="match status" value="1"/>
</dbReference>
<protein>
    <recommendedName>
        <fullName evidence="2">histidine kinase</fullName>
        <ecNumber evidence="2">2.7.13.3</ecNumber>
    </recommendedName>
</protein>
<dbReference type="GO" id="GO:0016036">
    <property type="term" value="P:cellular response to phosphate starvation"/>
    <property type="evidence" value="ECO:0007669"/>
    <property type="project" value="TreeGrafter"/>
</dbReference>
<keyword evidence="5" id="KW-0418">Kinase</keyword>
<dbReference type="PANTHER" id="PTHR45453:SF1">
    <property type="entry name" value="PHOSPHATE REGULON SENSOR PROTEIN PHOR"/>
    <property type="match status" value="1"/>
</dbReference>
<dbReference type="EC" id="2.7.13.3" evidence="2"/>
<sequence length="538" mass="60905">MNILISSVNQHPFLEGGGSMGELIRNYPWEQTELGCPTNWPTALKISVSLMLNSPFPMHITWGNDYIQLYNDGYRPVLGAIKHPGALGLSIKQSFPEIWDTIGPMFDGVMQGKPVRISDFQLFLERNGYREECFFDFSYSPIFDESGTICGVLTNVLETSDKVKTFRALAKTQAKLKAAQIHTEEERDRLMQFFMQIPAGVCILEGKDFVFQMVNPLYQQLFPGRALLGLKVTEAIPELLNDPIIERLTQVMQTGKTYFGTDEFIPMARTQGGEIEERFFDLTYQARYNLDREVIGILVFAIEVTERKREEMRKNDFIGIASHELKTPLTSLNAIVQLTGARLRKTTNQDEFLMNAMDRAGMQLKRMTAMINAFLNVSRIESGQIHLEKTTFNFTEVVIDVMEELELCSTGYELGLPCRDAIVVNADKDKIFSVLTNLMANAIKYSPTGGKIEMNCKCDANELIFSVKDSGIGIEKHDLPRIFERYYRVARKETKNISGFGIGLYLSAEIIRLHGGHIWVESTIGKGSTFFFSLAINQ</sequence>
<dbReference type="GO" id="GO:0000155">
    <property type="term" value="F:phosphorelay sensor kinase activity"/>
    <property type="evidence" value="ECO:0007669"/>
    <property type="project" value="InterPro"/>
</dbReference>
<evidence type="ECO:0000313" key="9">
    <source>
        <dbReference type="Proteomes" id="UP000310477"/>
    </source>
</evidence>
<dbReference type="InterPro" id="IPR005467">
    <property type="entry name" value="His_kinase_dom"/>
</dbReference>
<accession>A0A4U1C8E9</accession>
<dbReference type="SMART" id="SM00387">
    <property type="entry name" value="HATPase_c"/>
    <property type="match status" value="1"/>
</dbReference>
<evidence type="ECO:0000313" key="8">
    <source>
        <dbReference type="EMBL" id="TKC02632.1"/>
    </source>
</evidence>
<dbReference type="SUPFAM" id="SSF55785">
    <property type="entry name" value="PYP-like sensor domain (PAS domain)"/>
    <property type="match status" value="2"/>
</dbReference>
<dbReference type="InterPro" id="IPR003661">
    <property type="entry name" value="HisK_dim/P_dom"/>
</dbReference>
<organism evidence="8 9">
    <name type="scientific">Pedobacter cryotolerans</name>
    <dbReference type="NCBI Taxonomy" id="2571270"/>
    <lineage>
        <taxon>Bacteria</taxon>
        <taxon>Pseudomonadati</taxon>
        <taxon>Bacteroidota</taxon>
        <taxon>Sphingobacteriia</taxon>
        <taxon>Sphingobacteriales</taxon>
        <taxon>Sphingobacteriaceae</taxon>
        <taxon>Pedobacter</taxon>
    </lineage>
</organism>
<keyword evidence="9" id="KW-1185">Reference proteome</keyword>
<dbReference type="InterPro" id="IPR036890">
    <property type="entry name" value="HATPase_C_sf"/>
</dbReference>
<feature type="domain" description="Histidine kinase" evidence="7">
    <location>
        <begin position="320"/>
        <end position="538"/>
    </location>
</feature>
<dbReference type="OrthoDB" id="9813151at2"/>
<dbReference type="GO" id="GO:0005886">
    <property type="term" value="C:plasma membrane"/>
    <property type="evidence" value="ECO:0007669"/>
    <property type="project" value="TreeGrafter"/>
</dbReference>
<proteinExistence type="predicted"/>
<dbReference type="GO" id="GO:0004721">
    <property type="term" value="F:phosphoprotein phosphatase activity"/>
    <property type="evidence" value="ECO:0007669"/>
    <property type="project" value="TreeGrafter"/>
</dbReference>
<dbReference type="Pfam" id="PF08448">
    <property type="entry name" value="PAS_4"/>
    <property type="match status" value="1"/>
</dbReference>
<dbReference type="Gene3D" id="3.30.450.20">
    <property type="entry name" value="PAS domain"/>
    <property type="match status" value="2"/>
</dbReference>
<dbReference type="RefSeq" id="WP_136875085.1">
    <property type="nucleotide sequence ID" value="NZ_SWBO01000002.1"/>
</dbReference>
<dbReference type="Gene3D" id="3.30.565.10">
    <property type="entry name" value="Histidine kinase-like ATPase, C-terminal domain"/>
    <property type="match status" value="1"/>
</dbReference>
<keyword evidence="3" id="KW-0597">Phosphoprotein</keyword>
<evidence type="ECO:0000259" key="7">
    <source>
        <dbReference type="PROSITE" id="PS50109"/>
    </source>
</evidence>
<name>A0A4U1C8E9_9SPHI</name>
<evidence type="ECO:0000256" key="2">
    <source>
        <dbReference type="ARBA" id="ARBA00012438"/>
    </source>
</evidence>
<dbReference type="InterPro" id="IPR003594">
    <property type="entry name" value="HATPase_dom"/>
</dbReference>